<dbReference type="Proteomes" id="UP000017396">
    <property type="component" value="Chromosome"/>
</dbReference>
<reference evidence="1 2" key="1">
    <citation type="journal article" date="2013" name="PLoS ONE">
        <title>Cultivation and Complete Genome Sequencing of Gloeobacter kilaueensis sp. nov., from a Lava Cave in Kilauea Caldera, Hawai'i.</title>
        <authorList>
            <person name="Saw J.H."/>
            <person name="Schatz M."/>
            <person name="Brown M.V."/>
            <person name="Kunkel D.D."/>
            <person name="Foster J.S."/>
            <person name="Shick H."/>
            <person name="Christensen S."/>
            <person name="Hou S."/>
            <person name="Wan X."/>
            <person name="Donachie S.P."/>
        </authorList>
    </citation>
    <scope>NUCLEOTIDE SEQUENCE [LARGE SCALE GENOMIC DNA]</scope>
    <source>
        <strain evidence="2">JS</strain>
    </source>
</reference>
<protein>
    <recommendedName>
        <fullName evidence="3">Prevent-host-death family protein</fullName>
    </recommendedName>
</protein>
<dbReference type="STRING" id="1183438.GKIL_2111"/>
<evidence type="ECO:0000313" key="1">
    <source>
        <dbReference type="EMBL" id="AGY58357.1"/>
    </source>
</evidence>
<keyword evidence="2" id="KW-1185">Reference proteome</keyword>
<dbReference type="KEGG" id="glj:GKIL_2111"/>
<dbReference type="AlphaFoldDB" id="U5QHC4"/>
<organism evidence="1 2">
    <name type="scientific">Gloeobacter kilaueensis (strain ATCC BAA-2537 / CCAP 1431/1 / ULC 316 / JS1)</name>
    <dbReference type="NCBI Taxonomy" id="1183438"/>
    <lineage>
        <taxon>Bacteria</taxon>
        <taxon>Bacillati</taxon>
        <taxon>Cyanobacteriota</taxon>
        <taxon>Cyanophyceae</taxon>
        <taxon>Gloeobacterales</taxon>
        <taxon>Gloeobacteraceae</taxon>
        <taxon>Gloeobacter</taxon>
    </lineage>
</organism>
<evidence type="ECO:0000313" key="2">
    <source>
        <dbReference type="Proteomes" id="UP000017396"/>
    </source>
</evidence>
<name>U5QHC4_GLOK1</name>
<dbReference type="OrthoDB" id="122087at2"/>
<proteinExistence type="predicted"/>
<dbReference type="eggNOG" id="COG4118">
    <property type="taxonomic scope" value="Bacteria"/>
</dbReference>
<evidence type="ECO:0008006" key="3">
    <source>
        <dbReference type="Google" id="ProtNLM"/>
    </source>
</evidence>
<accession>U5QHC4</accession>
<sequence length="94" mass="10449">MKFLGVREFRDRASQHLAAGEVLGIQSHGRLIGVYVPVKSPDPQKVAELARRLAAQVEQVSTETGLSEAELVELFEPTLQSTTDWCRNDGIEDR</sequence>
<dbReference type="EMBL" id="CP003587">
    <property type="protein sequence ID" value="AGY58357.1"/>
    <property type="molecule type" value="Genomic_DNA"/>
</dbReference>
<dbReference type="HOGENOM" id="CLU_171172_1_0_3"/>
<dbReference type="RefSeq" id="WP_023173495.1">
    <property type="nucleotide sequence ID" value="NC_022600.1"/>
</dbReference>
<gene>
    <name evidence="1" type="ORF">GKIL_2111</name>
</gene>